<feature type="transmembrane region" description="Helical" evidence="6">
    <location>
        <begin position="334"/>
        <end position="356"/>
    </location>
</feature>
<dbReference type="PANTHER" id="PTHR43124">
    <property type="entry name" value="PURINE EFFLUX PUMP PBUE"/>
    <property type="match status" value="1"/>
</dbReference>
<comment type="caution">
    <text evidence="8">The sequence shown here is derived from an EMBL/GenBank/DDBJ whole genome shotgun (WGS) entry which is preliminary data.</text>
</comment>
<dbReference type="Gene3D" id="1.20.1250.20">
    <property type="entry name" value="MFS general substrate transporter like domains"/>
    <property type="match status" value="2"/>
</dbReference>
<keyword evidence="9" id="KW-1185">Reference proteome</keyword>
<dbReference type="InterPro" id="IPR020846">
    <property type="entry name" value="MFS_dom"/>
</dbReference>
<feature type="transmembrane region" description="Helical" evidence="6">
    <location>
        <begin position="9"/>
        <end position="30"/>
    </location>
</feature>
<organism evidence="8 9">
    <name type="scientific">Amnibacterium soli</name>
    <dbReference type="NCBI Taxonomy" id="1282736"/>
    <lineage>
        <taxon>Bacteria</taxon>
        <taxon>Bacillati</taxon>
        <taxon>Actinomycetota</taxon>
        <taxon>Actinomycetes</taxon>
        <taxon>Micrococcales</taxon>
        <taxon>Microbacteriaceae</taxon>
        <taxon>Amnibacterium</taxon>
    </lineage>
</organism>
<dbReference type="RefSeq" id="WP_345479099.1">
    <property type="nucleotide sequence ID" value="NZ_BAABLP010000001.1"/>
</dbReference>
<dbReference type="PANTHER" id="PTHR43124:SF3">
    <property type="entry name" value="CHLORAMPHENICOL EFFLUX PUMP RV0191"/>
    <property type="match status" value="1"/>
</dbReference>
<feature type="transmembrane region" description="Helical" evidence="6">
    <location>
        <begin position="243"/>
        <end position="267"/>
    </location>
</feature>
<feature type="transmembrane region" description="Helical" evidence="6">
    <location>
        <begin position="172"/>
        <end position="197"/>
    </location>
</feature>
<keyword evidence="3 6" id="KW-0812">Transmembrane</keyword>
<feature type="transmembrane region" description="Helical" evidence="6">
    <location>
        <begin position="362"/>
        <end position="381"/>
    </location>
</feature>
<feature type="transmembrane region" description="Helical" evidence="6">
    <location>
        <begin position="300"/>
        <end position="322"/>
    </location>
</feature>
<gene>
    <name evidence="8" type="ORF">GCM10025783_02600</name>
</gene>
<dbReference type="InterPro" id="IPR036259">
    <property type="entry name" value="MFS_trans_sf"/>
</dbReference>
<keyword evidence="5 6" id="KW-0472">Membrane</keyword>
<dbReference type="PROSITE" id="PS50850">
    <property type="entry name" value="MFS"/>
    <property type="match status" value="1"/>
</dbReference>
<keyword evidence="2" id="KW-1003">Cell membrane</keyword>
<name>A0ABP8YRA9_9MICO</name>
<feature type="transmembrane region" description="Helical" evidence="6">
    <location>
        <begin position="141"/>
        <end position="166"/>
    </location>
</feature>
<dbReference type="InterPro" id="IPR050189">
    <property type="entry name" value="MFS_Efflux_Transporters"/>
</dbReference>
<comment type="subcellular location">
    <subcellularLocation>
        <location evidence="1">Cell membrane</location>
        <topology evidence="1">Multi-pass membrane protein</topology>
    </subcellularLocation>
</comment>
<evidence type="ECO:0000313" key="9">
    <source>
        <dbReference type="Proteomes" id="UP001500121"/>
    </source>
</evidence>
<dbReference type="CDD" id="cd17324">
    <property type="entry name" value="MFS_NepI_like"/>
    <property type="match status" value="1"/>
</dbReference>
<dbReference type="InterPro" id="IPR011701">
    <property type="entry name" value="MFS"/>
</dbReference>
<evidence type="ECO:0000256" key="6">
    <source>
        <dbReference type="SAM" id="Phobius"/>
    </source>
</evidence>
<evidence type="ECO:0000256" key="1">
    <source>
        <dbReference type="ARBA" id="ARBA00004651"/>
    </source>
</evidence>
<protein>
    <submittedName>
        <fullName evidence="8">MFS transporter</fullName>
    </submittedName>
</protein>
<dbReference type="SUPFAM" id="SSF103473">
    <property type="entry name" value="MFS general substrate transporter"/>
    <property type="match status" value="1"/>
</dbReference>
<feature type="domain" description="Major facilitator superfamily (MFS) profile" evidence="7">
    <location>
        <begin position="15"/>
        <end position="386"/>
    </location>
</feature>
<evidence type="ECO:0000256" key="5">
    <source>
        <dbReference type="ARBA" id="ARBA00023136"/>
    </source>
</evidence>
<evidence type="ECO:0000313" key="8">
    <source>
        <dbReference type="EMBL" id="GAA4736032.1"/>
    </source>
</evidence>
<accession>A0ABP8YRA9</accession>
<dbReference type="Pfam" id="PF07690">
    <property type="entry name" value="MFS_1"/>
    <property type="match status" value="1"/>
</dbReference>
<keyword evidence="4 6" id="KW-1133">Transmembrane helix</keyword>
<evidence type="ECO:0000256" key="2">
    <source>
        <dbReference type="ARBA" id="ARBA00022475"/>
    </source>
</evidence>
<feature type="transmembrane region" description="Helical" evidence="6">
    <location>
        <begin position="111"/>
        <end position="129"/>
    </location>
</feature>
<evidence type="ECO:0000259" key="7">
    <source>
        <dbReference type="PROSITE" id="PS50850"/>
    </source>
</evidence>
<evidence type="ECO:0000256" key="4">
    <source>
        <dbReference type="ARBA" id="ARBA00022989"/>
    </source>
</evidence>
<evidence type="ECO:0000256" key="3">
    <source>
        <dbReference type="ARBA" id="ARBA00022692"/>
    </source>
</evidence>
<feature type="transmembrane region" description="Helical" evidence="6">
    <location>
        <begin position="82"/>
        <end position="105"/>
    </location>
</feature>
<proteinExistence type="predicted"/>
<feature type="transmembrane region" description="Helical" evidence="6">
    <location>
        <begin position="209"/>
        <end position="231"/>
    </location>
</feature>
<dbReference type="EMBL" id="BAABLP010000001">
    <property type="protein sequence ID" value="GAA4736032.1"/>
    <property type="molecule type" value="Genomic_DNA"/>
</dbReference>
<reference evidence="9" key="1">
    <citation type="journal article" date="2019" name="Int. J. Syst. Evol. Microbiol.">
        <title>The Global Catalogue of Microorganisms (GCM) 10K type strain sequencing project: providing services to taxonomists for standard genome sequencing and annotation.</title>
        <authorList>
            <consortium name="The Broad Institute Genomics Platform"/>
            <consortium name="The Broad Institute Genome Sequencing Center for Infectious Disease"/>
            <person name="Wu L."/>
            <person name="Ma J."/>
        </authorList>
    </citation>
    <scope>NUCLEOTIDE SEQUENCE [LARGE SCALE GENOMIC DNA]</scope>
    <source>
        <strain evidence="9">JCM 19015</strain>
    </source>
</reference>
<feature type="transmembrane region" description="Helical" evidence="6">
    <location>
        <begin position="50"/>
        <end position="70"/>
    </location>
</feature>
<dbReference type="Proteomes" id="UP001500121">
    <property type="component" value="Unassembled WGS sequence"/>
</dbReference>
<sequence length="393" mass="38803">MARQDDERIGFGSAVGLGALVLSTFVAITTEVVPVGLLPQLSRAFSVSEAVTGLLVTVYAALVAVLAIPLTRLTARLPRKPLLLGTIVLYSIGNAMIALAPGFAVVCLGRAVGGVAHALFFSVLSAYAASLVPPRVQGRALAIAASGASLGYVLGVPLITSIGAAFDWRVAFGALSVGGLLAGAATAMALPAVGIAGAPSEQARGPRSALVSAAGVNALAFFGHYALYTYVSSVLLTAGVAEGAIGAALFLFGATGVIGLWLAGLVIDRHPRAGFIGALVLAAVCTGALLLLQASTAGTVTAVSAWIVGFGAIPVFCTAACLRARALSPDLSSAVNNAASNVGIGLGAAVGGAVFAASGVPAVVVLAAASFALSALLVLVLRRGFPSHAEAVV</sequence>
<feature type="transmembrane region" description="Helical" evidence="6">
    <location>
        <begin position="274"/>
        <end position="294"/>
    </location>
</feature>